<sequence length="488" mass="54409">MARSTQTSPGPSSAPPTRSAQRRATRPIVVTDTESSCDADESCSSEAGVLAQPSARARLPRFTSVPDHDSDDEVQSTDGIEADLMSEDDAYLADLAQATQVKADVLSQRLKSPGENREKLFAQLLDPGKRSELRMKKFSDFVHPNDRHTLDVSKWESKSFIKKRAKKFVDLYELYLSEVHRPGEQNEQLLEALELYLGDLMDCVDHPKDLTGWNPFSALANLIAAGALIRSPEAVQSCSRLTLGADWSLLSAADEARMGIHMIAKLYKLHYWRKVEIDELLGRWSGKFPRNSTCVICKQDLWEIFLLTTVLAMITYGTKHVDKETASDTSSEGDDGGDDDVDEDEDMRTSDNDDDDDHERDNHQEGQNSDSDEDEGCSLMQHSVDSRLLPLDDSEEPPRAPTDGLQLGQRLLRNYGPNQYVLRIVSMDTFGGAELSNPQLKVCPRCGFRFDGKDLVPGTRAHDILEHAVMIARQQISNLQEVIDLPTS</sequence>
<dbReference type="EMBL" id="SRRM01000007">
    <property type="protein sequence ID" value="TKY88662.1"/>
    <property type="molecule type" value="Genomic_DNA"/>
</dbReference>
<dbReference type="AlphaFoldDB" id="A0A4U7L0G1"/>
<dbReference type="RefSeq" id="XP_029740647.1">
    <property type="nucleotide sequence ID" value="XM_029882892.1"/>
</dbReference>
<evidence type="ECO:0000313" key="2">
    <source>
        <dbReference type="EMBL" id="TKY88662.1"/>
    </source>
</evidence>
<evidence type="ECO:0000313" key="3">
    <source>
        <dbReference type="Proteomes" id="UP000306050"/>
    </source>
</evidence>
<feature type="region of interest" description="Disordered" evidence="1">
    <location>
        <begin position="1"/>
        <end position="75"/>
    </location>
</feature>
<dbReference type="KEGG" id="sgra:EX895_002293"/>
<organism evidence="2 3">
    <name type="scientific">Sporisorium graminicola</name>
    <dbReference type="NCBI Taxonomy" id="280036"/>
    <lineage>
        <taxon>Eukaryota</taxon>
        <taxon>Fungi</taxon>
        <taxon>Dikarya</taxon>
        <taxon>Basidiomycota</taxon>
        <taxon>Ustilaginomycotina</taxon>
        <taxon>Ustilaginomycetes</taxon>
        <taxon>Ustilaginales</taxon>
        <taxon>Ustilaginaceae</taxon>
        <taxon>Sporisorium</taxon>
    </lineage>
</organism>
<feature type="compositionally biased region" description="Polar residues" evidence="1">
    <location>
        <begin position="1"/>
        <end position="19"/>
    </location>
</feature>
<name>A0A4U7L0G1_9BASI</name>
<keyword evidence="3" id="KW-1185">Reference proteome</keyword>
<dbReference type="OrthoDB" id="2552392at2759"/>
<gene>
    <name evidence="2" type="ORF">EX895_002293</name>
</gene>
<evidence type="ECO:0000256" key="1">
    <source>
        <dbReference type="SAM" id="MobiDB-lite"/>
    </source>
</evidence>
<feature type="compositionally biased region" description="Acidic residues" evidence="1">
    <location>
        <begin position="331"/>
        <end position="358"/>
    </location>
</feature>
<proteinExistence type="predicted"/>
<comment type="caution">
    <text evidence="2">The sequence shown here is derived from an EMBL/GenBank/DDBJ whole genome shotgun (WGS) entry which is preliminary data.</text>
</comment>
<feature type="region of interest" description="Disordered" evidence="1">
    <location>
        <begin position="322"/>
        <end position="377"/>
    </location>
</feature>
<protein>
    <submittedName>
        <fullName evidence="2">Uncharacterized protein</fullName>
    </submittedName>
</protein>
<accession>A0A4U7L0G1</accession>
<dbReference type="GeneID" id="40725188"/>
<reference evidence="2 3" key="1">
    <citation type="submission" date="2019-05" db="EMBL/GenBank/DDBJ databases">
        <title>Sporisorium graminicola CBS 10092 draft sequencing and annotation.</title>
        <authorList>
            <person name="Solano-Gonzalez S."/>
            <person name="Caddick M.X."/>
            <person name="Darby A."/>
        </authorList>
    </citation>
    <scope>NUCLEOTIDE SEQUENCE [LARGE SCALE GENOMIC DNA]</scope>
    <source>
        <strain evidence="2 3">CBS 10092</strain>
    </source>
</reference>
<dbReference type="Proteomes" id="UP000306050">
    <property type="component" value="Chromosome SGRAM_14"/>
</dbReference>